<dbReference type="GO" id="GO:0005525">
    <property type="term" value="F:GTP binding"/>
    <property type="evidence" value="ECO:0007669"/>
    <property type="project" value="UniProtKB-KW"/>
</dbReference>
<dbReference type="AlphaFoldDB" id="A0A0V1IQC4"/>
<sequence length="375" mass="42960">MRPKPVFERRLVIMGFRSVGKSSLSLQFTENRFPDSYDPTIENTFTKEFTFHSQRYLMQLHDTSGQVMDEFSMFPINCSIGIHGYVLVYAINSRKSFDVVKVIYGKILDTVGCVSEQERDVANIPIILVGNKSDLDDRVREVTYEEGKKTADKWKAVFMETTARNNEATNLLFILNERTDNVVFLPQYCNYGISERIAKATVEKYLACRYNGCCKAEKNSRSDKPIADQKYRKMSPFSQRLYGGEMSKIALHIACQATNHVAMCEDVGQDEDDAQSDVEEEKYSIYLISVRTNGAVAGYETLSLRRLSSDNNHQLPHRDANGKWPMIGQLSSERLNEENCQRQIVEELDSHNKSYIQMKQHDVNASLIEPYQIAK</sequence>
<name>A0A0V1IQC4_TRIPS</name>
<evidence type="ECO:0000256" key="2">
    <source>
        <dbReference type="ARBA" id="ARBA00023134"/>
    </source>
</evidence>
<dbReference type="InterPro" id="IPR027417">
    <property type="entry name" value="P-loop_NTPase"/>
</dbReference>
<keyword evidence="1" id="KW-0547">Nucleotide-binding</keyword>
<organism evidence="3 4">
    <name type="scientific">Trichinella pseudospiralis</name>
    <name type="common">Parasitic roundworm</name>
    <dbReference type="NCBI Taxonomy" id="6337"/>
    <lineage>
        <taxon>Eukaryota</taxon>
        <taxon>Metazoa</taxon>
        <taxon>Ecdysozoa</taxon>
        <taxon>Nematoda</taxon>
        <taxon>Enoplea</taxon>
        <taxon>Dorylaimia</taxon>
        <taxon>Trichinellida</taxon>
        <taxon>Trichinellidae</taxon>
        <taxon>Trichinella</taxon>
    </lineage>
</organism>
<dbReference type="InterPro" id="IPR020849">
    <property type="entry name" value="Small_GTPase_Ras-type"/>
</dbReference>
<dbReference type="NCBIfam" id="TIGR00231">
    <property type="entry name" value="small_GTP"/>
    <property type="match status" value="1"/>
</dbReference>
<accession>A0A0V1IQC4</accession>
<keyword evidence="2" id="KW-0342">GTP-binding</keyword>
<dbReference type="PROSITE" id="PS51420">
    <property type="entry name" value="RHO"/>
    <property type="match status" value="1"/>
</dbReference>
<comment type="caution">
    <text evidence="3">The sequence shown here is derived from an EMBL/GenBank/DDBJ whole genome shotgun (WGS) entry which is preliminary data.</text>
</comment>
<dbReference type="Proteomes" id="UP000054805">
    <property type="component" value="Unassembled WGS sequence"/>
</dbReference>
<evidence type="ECO:0000313" key="4">
    <source>
        <dbReference type="Proteomes" id="UP000054805"/>
    </source>
</evidence>
<dbReference type="GO" id="GO:0016020">
    <property type="term" value="C:membrane"/>
    <property type="evidence" value="ECO:0007669"/>
    <property type="project" value="InterPro"/>
</dbReference>
<dbReference type="Pfam" id="PF00071">
    <property type="entry name" value="Ras"/>
    <property type="match status" value="1"/>
</dbReference>
<proteinExistence type="predicted"/>
<dbReference type="PANTHER" id="PTHR24070">
    <property type="entry name" value="RAS, DI-RAS, AND RHEB FAMILY MEMBERS OF SMALL GTPASE SUPERFAMILY"/>
    <property type="match status" value="1"/>
</dbReference>
<dbReference type="SMART" id="SM00175">
    <property type="entry name" value="RAB"/>
    <property type="match status" value="1"/>
</dbReference>
<dbReference type="GO" id="GO:0003924">
    <property type="term" value="F:GTPase activity"/>
    <property type="evidence" value="ECO:0007669"/>
    <property type="project" value="InterPro"/>
</dbReference>
<dbReference type="InterPro" id="IPR001806">
    <property type="entry name" value="Small_GTPase"/>
</dbReference>
<dbReference type="PRINTS" id="PR00449">
    <property type="entry name" value="RASTRNSFRMNG"/>
</dbReference>
<dbReference type="Gene3D" id="3.40.50.300">
    <property type="entry name" value="P-loop containing nucleotide triphosphate hydrolases"/>
    <property type="match status" value="1"/>
</dbReference>
<dbReference type="PROSITE" id="PS51421">
    <property type="entry name" value="RAS"/>
    <property type="match status" value="1"/>
</dbReference>
<evidence type="ECO:0000313" key="3">
    <source>
        <dbReference type="EMBL" id="KRZ24897.1"/>
    </source>
</evidence>
<dbReference type="SMART" id="SM00174">
    <property type="entry name" value="RHO"/>
    <property type="match status" value="1"/>
</dbReference>
<protein>
    <submittedName>
        <fullName evidence="3">GTP-binding protein Rheb</fullName>
    </submittedName>
</protein>
<dbReference type="EMBL" id="JYDS01000112">
    <property type="protein sequence ID" value="KRZ24897.1"/>
    <property type="molecule type" value="Genomic_DNA"/>
</dbReference>
<dbReference type="InterPro" id="IPR005225">
    <property type="entry name" value="Small_GTP-bd"/>
</dbReference>
<dbReference type="SUPFAM" id="SSF52540">
    <property type="entry name" value="P-loop containing nucleoside triphosphate hydrolases"/>
    <property type="match status" value="1"/>
</dbReference>
<evidence type="ECO:0000256" key="1">
    <source>
        <dbReference type="ARBA" id="ARBA00022741"/>
    </source>
</evidence>
<dbReference type="SMART" id="SM00173">
    <property type="entry name" value="RAS"/>
    <property type="match status" value="1"/>
</dbReference>
<keyword evidence="4" id="KW-1185">Reference proteome</keyword>
<dbReference type="GO" id="GO:0007165">
    <property type="term" value="P:signal transduction"/>
    <property type="evidence" value="ECO:0007669"/>
    <property type="project" value="InterPro"/>
</dbReference>
<gene>
    <name evidence="3" type="primary">Rheb</name>
    <name evidence="3" type="ORF">T4B_10216</name>
</gene>
<reference evidence="3 4" key="1">
    <citation type="submission" date="2015-01" db="EMBL/GenBank/DDBJ databases">
        <title>Evolution of Trichinella species and genotypes.</title>
        <authorList>
            <person name="Korhonen P.K."/>
            <person name="Edoardo P."/>
            <person name="Giuseppe L.R."/>
            <person name="Gasser R.B."/>
        </authorList>
    </citation>
    <scope>NUCLEOTIDE SEQUENCE [LARGE SCALE GENOMIC DNA]</scope>
    <source>
        <strain evidence="3">ISS588</strain>
    </source>
</reference>
<dbReference type="PROSITE" id="PS51419">
    <property type="entry name" value="RAB"/>
    <property type="match status" value="1"/>
</dbReference>